<feature type="domain" description="HTH araC/xylS-type" evidence="4">
    <location>
        <begin position="221"/>
        <end position="319"/>
    </location>
</feature>
<dbReference type="RefSeq" id="WP_121483141.1">
    <property type="nucleotide sequence ID" value="NZ_CP032707.1"/>
</dbReference>
<dbReference type="Gene3D" id="1.10.10.60">
    <property type="entry name" value="Homeodomain-like"/>
    <property type="match status" value="1"/>
</dbReference>
<dbReference type="SUPFAM" id="SSF52317">
    <property type="entry name" value="Class I glutamine amidotransferase-like"/>
    <property type="match status" value="1"/>
</dbReference>
<evidence type="ECO:0000256" key="2">
    <source>
        <dbReference type="ARBA" id="ARBA00023125"/>
    </source>
</evidence>
<evidence type="ECO:0000313" key="5">
    <source>
        <dbReference type="EMBL" id="AYG96009.1"/>
    </source>
</evidence>
<gene>
    <name evidence="5" type="ORF">D8I30_13100</name>
</gene>
<dbReference type="AlphaFoldDB" id="A0A494RKK9"/>
<reference evidence="5 6" key="1">
    <citation type="submission" date="2018-10" db="EMBL/GenBank/DDBJ databases">
        <title>Complete genome sequence of Brevundimonas naejangsanensis BRV3.</title>
        <authorList>
            <person name="Berrios L."/>
            <person name="Ely B."/>
        </authorList>
    </citation>
    <scope>NUCLEOTIDE SEQUENCE [LARGE SCALE GENOMIC DNA]</scope>
    <source>
        <strain evidence="5 6">BRV3</strain>
    </source>
</reference>
<dbReference type="InterPro" id="IPR002818">
    <property type="entry name" value="DJ-1/PfpI"/>
</dbReference>
<dbReference type="SUPFAM" id="SSF46689">
    <property type="entry name" value="Homeodomain-like"/>
    <property type="match status" value="2"/>
</dbReference>
<dbReference type="GO" id="GO:0003700">
    <property type="term" value="F:DNA-binding transcription factor activity"/>
    <property type="evidence" value="ECO:0007669"/>
    <property type="project" value="InterPro"/>
</dbReference>
<evidence type="ECO:0000259" key="4">
    <source>
        <dbReference type="PROSITE" id="PS01124"/>
    </source>
</evidence>
<dbReference type="Proteomes" id="UP000276984">
    <property type="component" value="Chromosome"/>
</dbReference>
<dbReference type="InterPro" id="IPR020449">
    <property type="entry name" value="Tscrpt_reg_AraC-type_HTH"/>
</dbReference>
<dbReference type="Pfam" id="PF12833">
    <property type="entry name" value="HTH_18"/>
    <property type="match status" value="1"/>
</dbReference>
<dbReference type="OrthoDB" id="644174at2"/>
<dbReference type="InterPro" id="IPR018060">
    <property type="entry name" value="HTH_AraC"/>
</dbReference>
<dbReference type="PRINTS" id="PR00032">
    <property type="entry name" value="HTHARAC"/>
</dbReference>
<keyword evidence="6" id="KW-1185">Reference proteome</keyword>
<evidence type="ECO:0000256" key="1">
    <source>
        <dbReference type="ARBA" id="ARBA00023015"/>
    </source>
</evidence>
<dbReference type="GO" id="GO:0043565">
    <property type="term" value="F:sequence-specific DNA binding"/>
    <property type="evidence" value="ECO:0007669"/>
    <property type="project" value="InterPro"/>
</dbReference>
<keyword evidence="1" id="KW-0805">Transcription regulation</keyword>
<accession>A0A494RKK9</accession>
<keyword evidence="3" id="KW-0804">Transcription</keyword>
<keyword evidence="2" id="KW-0238">DNA-binding</keyword>
<evidence type="ECO:0000313" key="6">
    <source>
        <dbReference type="Proteomes" id="UP000276984"/>
    </source>
</evidence>
<dbReference type="CDD" id="cd03137">
    <property type="entry name" value="GATase1_AraC_1"/>
    <property type="match status" value="1"/>
</dbReference>
<dbReference type="InterPro" id="IPR052158">
    <property type="entry name" value="INH-QAR"/>
</dbReference>
<evidence type="ECO:0000256" key="3">
    <source>
        <dbReference type="ARBA" id="ARBA00023163"/>
    </source>
</evidence>
<sequence length="326" mass="35319">MSSPVHPKLSVQILGFDGVQALDLVGPLEALASVRVAGHPAYDIRLVGLHGRRFSSETGIVFEADSDLSERATADTIIVPGGSGLRRPDTLKAASSWVLAQASSARRIVSVCTGAYALAAAGVLDGRRATTHWRFIADLAQRYPSMDVDPDAIFIKDGPIYTSAGITAGIDLALALAEEDFGPTAALDVAREMVVFLKRPGGQAQFSQPLSMQMRSGDRFADLIAWMAANPGADQCVEVLAAKASMSVRTFSRRFKEQIGRSPARYAEDLRLDAARARLERRHEPISVIAADFGFGSDDAFARVFSRRFGVRPSDYRDRFQTKDET</sequence>
<dbReference type="InterPro" id="IPR029062">
    <property type="entry name" value="Class_I_gatase-like"/>
</dbReference>
<dbReference type="PROSITE" id="PS01124">
    <property type="entry name" value="HTH_ARAC_FAMILY_2"/>
    <property type="match status" value="1"/>
</dbReference>
<dbReference type="Gene3D" id="3.40.50.880">
    <property type="match status" value="1"/>
</dbReference>
<dbReference type="PANTHER" id="PTHR43130:SF3">
    <property type="entry name" value="HTH-TYPE TRANSCRIPTIONAL REGULATOR RV1931C"/>
    <property type="match status" value="1"/>
</dbReference>
<name>A0A494RKK9_9CAUL</name>
<protein>
    <submittedName>
        <fullName evidence="5">GlxA family transcriptional regulator</fullName>
    </submittedName>
</protein>
<dbReference type="EMBL" id="CP032707">
    <property type="protein sequence ID" value="AYG96009.1"/>
    <property type="molecule type" value="Genomic_DNA"/>
</dbReference>
<organism evidence="5 6">
    <name type="scientific">Brevundimonas naejangsanensis</name>
    <dbReference type="NCBI Taxonomy" id="588932"/>
    <lineage>
        <taxon>Bacteria</taxon>
        <taxon>Pseudomonadati</taxon>
        <taxon>Pseudomonadota</taxon>
        <taxon>Alphaproteobacteria</taxon>
        <taxon>Caulobacterales</taxon>
        <taxon>Caulobacteraceae</taxon>
        <taxon>Brevundimonas</taxon>
    </lineage>
</organism>
<dbReference type="InterPro" id="IPR009057">
    <property type="entry name" value="Homeodomain-like_sf"/>
</dbReference>
<dbReference type="PANTHER" id="PTHR43130">
    <property type="entry name" value="ARAC-FAMILY TRANSCRIPTIONAL REGULATOR"/>
    <property type="match status" value="1"/>
</dbReference>
<proteinExistence type="predicted"/>
<dbReference type="SMART" id="SM00342">
    <property type="entry name" value="HTH_ARAC"/>
    <property type="match status" value="1"/>
</dbReference>
<dbReference type="Pfam" id="PF01965">
    <property type="entry name" value="DJ-1_PfpI"/>
    <property type="match status" value="1"/>
</dbReference>